<reference evidence="2 3" key="1">
    <citation type="submission" date="2019-03" db="EMBL/GenBank/DDBJ databases">
        <title>First draft genome of Liparis tanakae, snailfish: a comprehensive survey of snailfish specific genes.</title>
        <authorList>
            <person name="Kim W."/>
            <person name="Song I."/>
            <person name="Jeong J.-H."/>
            <person name="Kim D."/>
            <person name="Kim S."/>
            <person name="Ryu S."/>
            <person name="Song J.Y."/>
            <person name="Lee S.K."/>
        </authorList>
    </citation>
    <scope>NUCLEOTIDE SEQUENCE [LARGE SCALE GENOMIC DNA]</scope>
    <source>
        <tissue evidence="2">Muscle</tissue>
    </source>
</reference>
<accession>A0A4Z2FFY7</accession>
<dbReference type="AlphaFoldDB" id="A0A4Z2FFY7"/>
<keyword evidence="1" id="KW-0472">Membrane</keyword>
<feature type="transmembrane region" description="Helical" evidence="1">
    <location>
        <begin position="118"/>
        <end position="137"/>
    </location>
</feature>
<keyword evidence="3" id="KW-1185">Reference proteome</keyword>
<evidence type="ECO:0000313" key="3">
    <source>
        <dbReference type="Proteomes" id="UP000314294"/>
    </source>
</evidence>
<dbReference type="EMBL" id="SRLO01001258">
    <property type="protein sequence ID" value="TNN39673.1"/>
    <property type="molecule type" value="Genomic_DNA"/>
</dbReference>
<dbReference type="Proteomes" id="UP000314294">
    <property type="component" value="Unassembled WGS sequence"/>
</dbReference>
<evidence type="ECO:0000256" key="1">
    <source>
        <dbReference type="SAM" id="Phobius"/>
    </source>
</evidence>
<dbReference type="OrthoDB" id="8123758at2759"/>
<protein>
    <submittedName>
        <fullName evidence="2">Uncharacterized protein</fullName>
    </submittedName>
</protein>
<organism evidence="2 3">
    <name type="scientific">Liparis tanakae</name>
    <name type="common">Tanaka's snailfish</name>
    <dbReference type="NCBI Taxonomy" id="230148"/>
    <lineage>
        <taxon>Eukaryota</taxon>
        <taxon>Metazoa</taxon>
        <taxon>Chordata</taxon>
        <taxon>Craniata</taxon>
        <taxon>Vertebrata</taxon>
        <taxon>Euteleostomi</taxon>
        <taxon>Actinopterygii</taxon>
        <taxon>Neopterygii</taxon>
        <taxon>Teleostei</taxon>
        <taxon>Neoteleostei</taxon>
        <taxon>Acanthomorphata</taxon>
        <taxon>Eupercaria</taxon>
        <taxon>Perciformes</taxon>
        <taxon>Cottioidei</taxon>
        <taxon>Cottales</taxon>
        <taxon>Liparidae</taxon>
        <taxon>Liparis</taxon>
    </lineage>
</organism>
<gene>
    <name evidence="2" type="ORF">EYF80_050150</name>
</gene>
<keyword evidence="1" id="KW-1133">Transmembrane helix</keyword>
<sequence length="151" mass="16781">MKQSDGSDGRDSGSEPALNAPFWYPNEDAYCKPPALNPCGISVIFWRALEVNWLGSRKEYGELVCGRNARAFSEWLSRESAADMESPFRCSLSPSRLASSMYGLFSDSESSFHSAPSLLLISELCILGFSCAIFLLWPRDQTMKAFMGLLM</sequence>
<keyword evidence="1" id="KW-0812">Transmembrane</keyword>
<evidence type="ECO:0000313" key="2">
    <source>
        <dbReference type="EMBL" id="TNN39673.1"/>
    </source>
</evidence>
<comment type="caution">
    <text evidence="2">The sequence shown here is derived from an EMBL/GenBank/DDBJ whole genome shotgun (WGS) entry which is preliminary data.</text>
</comment>
<name>A0A4Z2FFY7_9TELE</name>
<proteinExistence type="predicted"/>